<dbReference type="Gene3D" id="3.40.1610.10">
    <property type="entry name" value="CV3147-like domain"/>
    <property type="match status" value="1"/>
</dbReference>
<dbReference type="RefSeq" id="WP_028930746.1">
    <property type="nucleotide sequence ID" value="NZ_AUII01000014.1"/>
</dbReference>
<name>A0A511D4P1_9PSEU</name>
<evidence type="ECO:0000313" key="4">
    <source>
        <dbReference type="Proteomes" id="UP000321328"/>
    </source>
</evidence>
<sequence length="348" mass="36645">MWELTADDVEHLALGAALMGSGGGGSTRSARSLLRHQLERSGPIPVVSLTELAPGSYAIPVGLVGSVTVFEEKPLNGGEFARAVAAAQRYRGVECAAVLGFEAAGVNALLAAAAAAALGLPLVDADGMGRAFPELEQTTFFLNGAPLTPVVVADEKGAVLVIDGVDGFAAERLTRSAVVTVGGWGLIALAPQRAELLARTAIPRSISRALDVGRLLSARNQPRLLHDYGGRLLFTGKVVDVERSTGPRFARGSAVLEDAERLMRLEFQNENLLLLEEGRVLASVPDLICLVAREQVRPLTTEEIRFGLEADVLTLPGAPQWRTPRGLGLVGPRAFGYDVDYAAPGRTG</sequence>
<organism evidence="3 4">
    <name type="scientific">Pseudonocardia asaccharolytica DSM 44247 = NBRC 16224</name>
    <dbReference type="NCBI Taxonomy" id="1123024"/>
    <lineage>
        <taxon>Bacteria</taxon>
        <taxon>Bacillati</taxon>
        <taxon>Actinomycetota</taxon>
        <taxon>Actinomycetes</taxon>
        <taxon>Pseudonocardiales</taxon>
        <taxon>Pseudonocardiaceae</taxon>
        <taxon>Pseudonocardia</taxon>
    </lineage>
</organism>
<proteinExistence type="predicted"/>
<evidence type="ECO:0000259" key="1">
    <source>
        <dbReference type="Pfam" id="PF06032"/>
    </source>
</evidence>
<evidence type="ECO:0000259" key="2">
    <source>
        <dbReference type="Pfam" id="PF20906"/>
    </source>
</evidence>
<accession>A0A511D4P1</accession>
<dbReference type="SUPFAM" id="SSF160991">
    <property type="entry name" value="CV3147-like"/>
    <property type="match status" value="1"/>
</dbReference>
<dbReference type="Pfam" id="PF20906">
    <property type="entry name" value="S-Me-THD_C"/>
    <property type="match status" value="1"/>
</dbReference>
<comment type="caution">
    <text evidence="3">The sequence shown here is derived from an EMBL/GenBank/DDBJ whole genome shotgun (WGS) entry which is preliminary data.</text>
</comment>
<dbReference type="InterPro" id="IPR024071">
    <property type="entry name" value="S-Me-THD_C_sf"/>
</dbReference>
<dbReference type="EMBL" id="BJVI01000045">
    <property type="protein sequence ID" value="GEL19741.1"/>
    <property type="molecule type" value="Genomic_DNA"/>
</dbReference>
<dbReference type="InterPro" id="IPR048350">
    <property type="entry name" value="S-Me-THD-like_C"/>
</dbReference>
<dbReference type="Gene3D" id="2.40.390.10">
    <property type="entry name" value="CV3147-like"/>
    <property type="match status" value="1"/>
</dbReference>
<protein>
    <recommendedName>
        <fullName evidence="5">DUF917 domain-containing protein</fullName>
    </recommendedName>
</protein>
<reference evidence="3 4" key="1">
    <citation type="submission" date="2019-07" db="EMBL/GenBank/DDBJ databases">
        <title>Whole genome shotgun sequence of Pseudonocardia asaccharolytica NBRC 16224.</title>
        <authorList>
            <person name="Hosoyama A."/>
            <person name="Uohara A."/>
            <person name="Ohji S."/>
            <person name="Ichikawa N."/>
        </authorList>
    </citation>
    <scope>NUCLEOTIDE SEQUENCE [LARGE SCALE GENOMIC DNA]</scope>
    <source>
        <strain evidence="3 4">NBRC 16224</strain>
    </source>
</reference>
<dbReference type="Proteomes" id="UP000321328">
    <property type="component" value="Unassembled WGS sequence"/>
</dbReference>
<evidence type="ECO:0000313" key="3">
    <source>
        <dbReference type="EMBL" id="GEL19741.1"/>
    </source>
</evidence>
<evidence type="ECO:0008006" key="5">
    <source>
        <dbReference type="Google" id="ProtNLM"/>
    </source>
</evidence>
<dbReference type="Pfam" id="PF06032">
    <property type="entry name" value="S-Me-THD_N"/>
    <property type="match status" value="1"/>
</dbReference>
<dbReference type="STRING" id="1123024.GCA_000423625_03107"/>
<keyword evidence="4" id="KW-1185">Reference proteome</keyword>
<gene>
    <name evidence="3" type="ORF">PA7_35780</name>
</gene>
<dbReference type="InterPro" id="IPR010318">
    <property type="entry name" value="S-Me-THD_N"/>
</dbReference>
<dbReference type="InterPro" id="IPR027479">
    <property type="entry name" value="S-Me-THD_N_sf"/>
</dbReference>
<dbReference type="OrthoDB" id="3170437at2"/>
<feature type="domain" description="S-Me-THD-like C-terminal" evidence="2">
    <location>
        <begin position="169"/>
        <end position="342"/>
    </location>
</feature>
<feature type="domain" description="S-Me-THD N-terminal" evidence="1">
    <location>
        <begin position="7"/>
        <end position="163"/>
    </location>
</feature>
<dbReference type="AlphaFoldDB" id="A0A511D4P1"/>